<organism evidence="1 2">
    <name type="scientific">Limisphaera ngatamarikiensis</name>
    <dbReference type="NCBI Taxonomy" id="1324935"/>
    <lineage>
        <taxon>Bacteria</taxon>
        <taxon>Pseudomonadati</taxon>
        <taxon>Verrucomicrobiota</taxon>
        <taxon>Verrucomicrobiia</taxon>
        <taxon>Limisphaerales</taxon>
        <taxon>Limisphaeraceae</taxon>
        <taxon>Limisphaera</taxon>
    </lineage>
</organism>
<reference evidence="1 2" key="1">
    <citation type="submission" date="2020-02" db="EMBL/GenBank/DDBJ databases">
        <title>Draft genome sequence of Limisphaera ngatamarikiensis NGM72.4T, a thermophilic Verrucomicrobia grouped in subdivision 3.</title>
        <authorList>
            <person name="Carere C.R."/>
            <person name="Steen J."/>
            <person name="Hugenholtz P."/>
            <person name="Stott M.B."/>
        </authorList>
    </citation>
    <scope>NUCLEOTIDE SEQUENCE [LARGE SCALE GENOMIC DNA]</scope>
    <source>
        <strain evidence="1 2">NGM72.4</strain>
    </source>
</reference>
<accession>A0A6M1RUJ7</accession>
<dbReference type="Proteomes" id="UP000477311">
    <property type="component" value="Unassembled WGS sequence"/>
</dbReference>
<evidence type="ECO:0000313" key="2">
    <source>
        <dbReference type="Proteomes" id="UP000477311"/>
    </source>
</evidence>
<keyword evidence="2" id="KW-1185">Reference proteome</keyword>
<dbReference type="Pfam" id="PF04343">
    <property type="entry name" value="DUF488"/>
    <property type="match status" value="1"/>
</dbReference>
<proteinExistence type="predicted"/>
<dbReference type="PANTHER" id="PTHR39337">
    <property type="entry name" value="BLR5642 PROTEIN"/>
    <property type="match status" value="1"/>
</dbReference>
<protein>
    <submittedName>
        <fullName evidence="1">DUF488 domain-containing protein</fullName>
    </submittedName>
</protein>
<name>A0A6M1RUJ7_9BACT</name>
<dbReference type="InterPro" id="IPR007438">
    <property type="entry name" value="DUF488"/>
</dbReference>
<dbReference type="EMBL" id="JAAKYA010000043">
    <property type="protein sequence ID" value="NGO39091.1"/>
    <property type="molecule type" value="Genomic_DNA"/>
</dbReference>
<evidence type="ECO:0000313" key="1">
    <source>
        <dbReference type="EMBL" id="NGO39091.1"/>
    </source>
</evidence>
<dbReference type="RefSeq" id="WP_165106895.1">
    <property type="nucleotide sequence ID" value="NZ_JAAKYA010000043.1"/>
</dbReference>
<dbReference type="PANTHER" id="PTHR39337:SF1">
    <property type="entry name" value="BLR5642 PROTEIN"/>
    <property type="match status" value="1"/>
</dbReference>
<sequence length="299" mass="33052">MHGKNPMLTGQKIVLSLLARAGRALSPTVFVKLMFLLRQETALRDDPAFYDFVPYQFGPFSFTLYRELGGLRQAGWVAADDSQIALAAGGWAGVRAQIESLPEHVQAAVGQILSRYGRMEPEALIRDVYARYPWYATRSGRSDLLPNPLPGPNQAPPAVYTAGYEGKSVDAFLNDLLKNGIQVVIDVRANPVSRKYGFSGVRLGEICKKLGLEYRHEPSLGIPSAERVGLGGFASYQRLLERYERVTLPARSADVHRVGQLMRQKASVLLCVERDVRCCHRSRLANAVAKATGMEVIHL</sequence>
<comment type="caution">
    <text evidence="1">The sequence shown here is derived from an EMBL/GenBank/DDBJ whole genome shotgun (WGS) entry which is preliminary data.</text>
</comment>
<dbReference type="AlphaFoldDB" id="A0A6M1RUJ7"/>
<gene>
    <name evidence="1" type="ORF">G4L39_06725</name>
</gene>